<dbReference type="GO" id="GO:0033214">
    <property type="term" value="P:siderophore-iron import into cell"/>
    <property type="evidence" value="ECO:0007669"/>
    <property type="project" value="TreeGrafter"/>
</dbReference>
<dbReference type="AlphaFoldDB" id="A0A1N7ND33"/>
<dbReference type="OrthoDB" id="9811721at2"/>
<organism evidence="9 10">
    <name type="scientific">Insolitispirillum peregrinum</name>
    <dbReference type="NCBI Taxonomy" id="80876"/>
    <lineage>
        <taxon>Bacteria</taxon>
        <taxon>Pseudomonadati</taxon>
        <taxon>Pseudomonadota</taxon>
        <taxon>Alphaproteobacteria</taxon>
        <taxon>Rhodospirillales</taxon>
        <taxon>Novispirillaceae</taxon>
        <taxon>Insolitispirillum</taxon>
    </lineage>
</organism>
<feature type="transmembrane region" description="Helical" evidence="8">
    <location>
        <begin position="64"/>
        <end position="84"/>
    </location>
</feature>
<dbReference type="InterPro" id="IPR037294">
    <property type="entry name" value="ABC_BtuC-like"/>
</dbReference>
<proteinExistence type="inferred from homology"/>
<keyword evidence="6 8" id="KW-1133">Transmembrane helix</keyword>
<evidence type="ECO:0000313" key="9">
    <source>
        <dbReference type="EMBL" id="SIS96151.1"/>
    </source>
</evidence>
<dbReference type="Proteomes" id="UP000185678">
    <property type="component" value="Unassembled WGS sequence"/>
</dbReference>
<evidence type="ECO:0000256" key="3">
    <source>
        <dbReference type="ARBA" id="ARBA00022448"/>
    </source>
</evidence>
<feature type="transmembrane region" description="Helical" evidence="8">
    <location>
        <begin position="270"/>
        <end position="296"/>
    </location>
</feature>
<evidence type="ECO:0000256" key="2">
    <source>
        <dbReference type="ARBA" id="ARBA00007935"/>
    </source>
</evidence>
<keyword evidence="3" id="KW-0813">Transport</keyword>
<evidence type="ECO:0000256" key="6">
    <source>
        <dbReference type="ARBA" id="ARBA00022989"/>
    </source>
</evidence>
<dbReference type="InterPro" id="IPR000522">
    <property type="entry name" value="ABC_transptr_permease_BtuC"/>
</dbReference>
<gene>
    <name evidence="9" type="ORF">SAMN05421779_10530</name>
</gene>
<name>A0A1N7ND33_9PROT</name>
<reference evidence="9 10" key="1">
    <citation type="submission" date="2017-01" db="EMBL/GenBank/DDBJ databases">
        <authorList>
            <person name="Mah S.A."/>
            <person name="Swanson W.J."/>
            <person name="Moy G.W."/>
            <person name="Vacquier V.D."/>
        </authorList>
    </citation>
    <scope>NUCLEOTIDE SEQUENCE [LARGE SCALE GENOMIC DNA]</scope>
    <source>
        <strain evidence="9 10">DSM 11589</strain>
    </source>
</reference>
<evidence type="ECO:0000256" key="8">
    <source>
        <dbReference type="SAM" id="Phobius"/>
    </source>
</evidence>
<evidence type="ECO:0000256" key="1">
    <source>
        <dbReference type="ARBA" id="ARBA00004651"/>
    </source>
</evidence>
<keyword evidence="7 8" id="KW-0472">Membrane</keyword>
<feature type="transmembrane region" description="Helical" evidence="8">
    <location>
        <begin position="96"/>
        <end position="119"/>
    </location>
</feature>
<feature type="transmembrane region" description="Helical" evidence="8">
    <location>
        <begin position="201"/>
        <end position="218"/>
    </location>
</feature>
<dbReference type="PANTHER" id="PTHR30472:SF24">
    <property type="entry name" value="FERRIC ENTEROBACTIN TRANSPORT SYSTEM PERMEASE PROTEIN FEPG"/>
    <property type="match status" value="1"/>
</dbReference>
<evidence type="ECO:0000256" key="5">
    <source>
        <dbReference type="ARBA" id="ARBA00022692"/>
    </source>
</evidence>
<feature type="transmembrane region" description="Helical" evidence="8">
    <location>
        <begin position="125"/>
        <end position="144"/>
    </location>
</feature>
<dbReference type="Pfam" id="PF01032">
    <property type="entry name" value="FecCD"/>
    <property type="match status" value="1"/>
</dbReference>
<feature type="transmembrane region" description="Helical" evidence="8">
    <location>
        <begin position="177"/>
        <end position="194"/>
    </location>
</feature>
<dbReference type="RefSeq" id="WP_076400978.1">
    <property type="nucleotide sequence ID" value="NZ_FTOA01000005.1"/>
</dbReference>
<dbReference type="PANTHER" id="PTHR30472">
    <property type="entry name" value="FERRIC ENTEROBACTIN TRANSPORT SYSTEM PERMEASE PROTEIN"/>
    <property type="match status" value="1"/>
</dbReference>
<dbReference type="GO" id="GO:0005886">
    <property type="term" value="C:plasma membrane"/>
    <property type="evidence" value="ECO:0007669"/>
    <property type="project" value="UniProtKB-SubCell"/>
</dbReference>
<feature type="transmembrane region" description="Helical" evidence="8">
    <location>
        <begin position="308"/>
        <end position="330"/>
    </location>
</feature>
<dbReference type="STRING" id="80876.SAMN05421779_10530"/>
<sequence>MSGYRVVHCGPLMLRLHKRRAMLCLFLALVLLMAAVLALGAGGTTGWSAPWAGGQGKVLWDLRLPRLLLALVCGAMLGLAGATLQSLTRNGLADPGLLGVREGASLAILVLLFFLPTAAPELRPLVGLVGGVSVVAVTVLLARGGIERMRFILIGIGVSWFLSGLIALMLVAADVTMMQTAMVWLAGSLSGAAWSSVRMAALCLLIGGVLLFGTARAGDVADLGDHLGRSLGVSMTRLAVVRVAAAVLLTAGCVSFCGRLGFVGLIAPHLARLSVGGGQGALLSASALWGAVLVMVADTVGRVAFAPIQIPAGIVLAVIGVPVLLGLLWCRRDRF</sequence>
<accession>A0A1N7ND33</accession>
<dbReference type="SUPFAM" id="SSF81345">
    <property type="entry name" value="ABC transporter involved in vitamin B12 uptake, BtuC"/>
    <property type="match status" value="1"/>
</dbReference>
<evidence type="ECO:0000256" key="4">
    <source>
        <dbReference type="ARBA" id="ARBA00022475"/>
    </source>
</evidence>
<feature type="transmembrane region" description="Helical" evidence="8">
    <location>
        <begin position="151"/>
        <end position="171"/>
    </location>
</feature>
<protein>
    <submittedName>
        <fullName evidence="9">Iron complex transport system permease protein</fullName>
    </submittedName>
</protein>
<keyword evidence="10" id="KW-1185">Reference proteome</keyword>
<comment type="subcellular location">
    <subcellularLocation>
        <location evidence="1">Cell membrane</location>
        <topology evidence="1">Multi-pass membrane protein</topology>
    </subcellularLocation>
</comment>
<evidence type="ECO:0000313" key="10">
    <source>
        <dbReference type="Proteomes" id="UP000185678"/>
    </source>
</evidence>
<feature type="transmembrane region" description="Helical" evidence="8">
    <location>
        <begin position="238"/>
        <end position="258"/>
    </location>
</feature>
<dbReference type="GO" id="GO:0022857">
    <property type="term" value="F:transmembrane transporter activity"/>
    <property type="evidence" value="ECO:0007669"/>
    <property type="project" value="InterPro"/>
</dbReference>
<dbReference type="EMBL" id="FTOA01000005">
    <property type="protein sequence ID" value="SIS96151.1"/>
    <property type="molecule type" value="Genomic_DNA"/>
</dbReference>
<keyword evidence="5 8" id="KW-0812">Transmembrane</keyword>
<evidence type="ECO:0000256" key="7">
    <source>
        <dbReference type="ARBA" id="ARBA00023136"/>
    </source>
</evidence>
<keyword evidence="4" id="KW-1003">Cell membrane</keyword>
<dbReference type="CDD" id="cd06550">
    <property type="entry name" value="TM_ABC_iron-siderophores_like"/>
    <property type="match status" value="1"/>
</dbReference>
<comment type="similarity">
    <text evidence="2">Belongs to the binding-protein-dependent transport system permease family. FecCD subfamily.</text>
</comment>
<dbReference type="Gene3D" id="1.10.3470.10">
    <property type="entry name" value="ABC transporter involved in vitamin B12 uptake, BtuC"/>
    <property type="match status" value="1"/>
</dbReference>